<comment type="caution">
    <text evidence="3">The sequence shown here is derived from an EMBL/GenBank/DDBJ whole genome shotgun (WGS) entry which is preliminary data.</text>
</comment>
<feature type="compositionally biased region" description="Basic and acidic residues" evidence="1">
    <location>
        <begin position="1"/>
        <end position="12"/>
    </location>
</feature>
<evidence type="ECO:0000256" key="1">
    <source>
        <dbReference type="SAM" id="MobiDB-lite"/>
    </source>
</evidence>
<keyword evidence="2" id="KW-0472">Membrane</keyword>
<feature type="transmembrane region" description="Helical" evidence="2">
    <location>
        <begin position="89"/>
        <end position="109"/>
    </location>
</feature>
<protein>
    <recommendedName>
        <fullName evidence="5">DUF4190 domain-containing protein</fullName>
    </recommendedName>
</protein>
<sequence length="115" mass="11476">MENADNTERPVLETESSLPSDERETKISLTISGGNNSAATAGGVIGIVGAVLSLIPVAGIFIGIPAGILAVIFSGIGMARAKAQSGSSGMGMAVTGLVLGILTIIFKLIPGINLI</sequence>
<dbReference type="AlphaFoldDB" id="A0A2T2WX02"/>
<feature type="transmembrane region" description="Helical" evidence="2">
    <location>
        <begin position="44"/>
        <end position="77"/>
    </location>
</feature>
<keyword evidence="2" id="KW-0812">Transmembrane</keyword>
<gene>
    <name evidence="3" type="ORF">C7B46_19775</name>
</gene>
<reference evidence="3 4" key="1">
    <citation type="journal article" date="2014" name="BMC Genomics">
        <title>Comparison of environmental and isolate Sulfobacillus genomes reveals diverse carbon, sulfur, nitrogen, and hydrogen metabolisms.</title>
        <authorList>
            <person name="Justice N.B."/>
            <person name="Norman A."/>
            <person name="Brown C.T."/>
            <person name="Singh A."/>
            <person name="Thomas B.C."/>
            <person name="Banfield J.F."/>
        </authorList>
    </citation>
    <scope>NUCLEOTIDE SEQUENCE [LARGE SCALE GENOMIC DNA]</scope>
    <source>
        <strain evidence="3">AMDSBA4</strain>
    </source>
</reference>
<dbReference type="EMBL" id="PXYW01000119">
    <property type="protein sequence ID" value="PSR26752.1"/>
    <property type="molecule type" value="Genomic_DNA"/>
</dbReference>
<name>A0A2T2WX02_9FIRM</name>
<evidence type="ECO:0008006" key="5">
    <source>
        <dbReference type="Google" id="ProtNLM"/>
    </source>
</evidence>
<evidence type="ECO:0000313" key="3">
    <source>
        <dbReference type="EMBL" id="PSR26752.1"/>
    </source>
</evidence>
<evidence type="ECO:0000313" key="4">
    <source>
        <dbReference type="Proteomes" id="UP000242972"/>
    </source>
</evidence>
<evidence type="ECO:0000256" key="2">
    <source>
        <dbReference type="SAM" id="Phobius"/>
    </source>
</evidence>
<feature type="region of interest" description="Disordered" evidence="1">
    <location>
        <begin position="1"/>
        <end position="24"/>
    </location>
</feature>
<organism evidence="3 4">
    <name type="scientific">Sulfobacillus benefaciens</name>
    <dbReference type="NCBI Taxonomy" id="453960"/>
    <lineage>
        <taxon>Bacteria</taxon>
        <taxon>Bacillati</taxon>
        <taxon>Bacillota</taxon>
        <taxon>Clostridia</taxon>
        <taxon>Eubacteriales</taxon>
        <taxon>Clostridiales Family XVII. Incertae Sedis</taxon>
        <taxon>Sulfobacillus</taxon>
    </lineage>
</organism>
<proteinExistence type="predicted"/>
<accession>A0A2T2WX02</accession>
<keyword evidence="2" id="KW-1133">Transmembrane helix</keyword>
<dbReference type="Proteomes" id="UP000242972">
    <property type="component" value="Unassembled WGS sequence"/>
</dbReference>